<evidence type="ECO:0008006" key="3">
    <source>
        <dbReference type="Google" id="ProtNLM"/>
    </source>
</evidence>
<dbReference type="InterPro" id="IPR036388">
    <property type="entry name" value="WH-like_DNA-bd_sf"/>
</dbReference>
<protein>
    <recommendedName>
        <fullName evidence="3">Helix-turn-helix domain-containing protein</fullName>
    </recommendedName>
</protein>
<reference evidence="1 2" key="1">
    <citation type="submission" date="2017-09" db="EMBL/GenBank/DDBJ databases">
        <title>Depth-based differentiation of microbial function through sediment-hosted aquifers and enrichment of novel symbionts in the deep terrestrial subsurface.</title>
        <authorList>
            <person name="Probst A.J."/>
            <person name="Ladd B."/>
            <person name="Jarett J.K."/>
            <person name="Geller-Mcgrath D.E."/>
            <person name="Sieber C.M."/>
            <person name="Emerson J.B."/>
            <person name="Anantharaman K."/>
            <person name="Thomas B.C."/>
            <person name="Malmstrom R."/>
            <person name="Stieglmeier M."/>
            <person name="Klingl A."/>
            <person name="Woyke T."/>
            <person name="Ryan C.M."/>
            <person name="Banfield J.F."/>
        </authorList>
    </citation>
    <scope>NUCLEOTIDE SEQUENCE [LARGE SCALE GENOMIC DNA]</scope>
    <source>
        <strain evidence="1">CG11_big_fil_rev_8_21_14_0_20_45_26</strain>
    </source>
</reference>
<dbReference type="EMBL" id="PCVY01000031">
    <property type="protein sequence ID" value="PIQ86774.1"/>
    <property type="molecule type" value="Genomic_DNA"/>
</dbReference>
<dbReference type="SUPFAM" id="SSF46785">
    <property type="entry name" value="Winged helix' DNA-binding domain"/>
    <property type="match status" value="1"/>
</dbReference>
<organism evidence="1 2">
    <name type="scientific">Candidatus Abzuiibacterium crystallinum</name>
    <dbReference type="NCBI Taxonomy" id="1974748"/>
    <lineage>
        <taxon>Bacteria</taxon>
        <taxon>Pseudomonadati</taxon>
        <taxon>Candidatus Omnitrophota</taxon>
        <taxon>Candidatus Abzuiibacterium</taxon>
    </lineage>
</organism>
<evidence type="ECO:0000313" key="1">
    <source>
        <dbReference type="EMBL" id="PIQ86774.1"/>
    </source>
</evidence>
<dbReference type="AlphaFoldDB" id="A0A2H0LSX7"/>
<dbReference type="Proteomes" id="UP000230859">
    <property type="component" value="Unassembled WGS sequence"/>
</dbReference>
<comment type="caution">
    <text evidence="1">The sequence shown here is derived from an EMBL/GenBank/DDBJ whole genome shotgun (WGS) entry which is preliminary data.</text>
</comment>
<gene>
    <name evidence="1" type="ORF">COV74_03455</name>
</gene>
<dbReference type="InterPro" id="IPR036390">
    <property type="entry name" value="WH_DNA-bd_sf"/>
</dbReference>
<proteinExistence type="predicted"/>
<evidence type="ECO:0000313" key="2">
    <source>
        <dbReference type="Proteomes" id="UP000230859"/>
    </source>
</evidence>
<dbReference type="Gene3D" id="1.10.10.10">
    <property type="entry name" value="Winged helix-like DNA-binding domain superfamily/Winged helix DNA-binding domain"/>
    <property type="match status" value="1"/>
</dbReference>
<dbReference type="Pfam" id="PF13730">
    <property type="entry name" value="HTH_36"/>
    <property type="match status" value="1"/>
</dbReference>
<name>A0A2H0LSX7_9BACT</name>
<accession>A0A2H0LSX7</accession>
<sequence length="261" mass="29764">MTDKPIEIRDLRDGKFLWIDKSALKAISEKASPMEVAVYSWLCYYANYKAQDCFPSVATLAKHAGVSRRTIMRALKRLEELRAVSIERTNGKVSVYKLLNVTGDSRVTGDMPVTGAVTPVSLVPVTPMSHEQEIIEQEIFKETTRAWTNSRKLPYPTPSKQEINHMIALGKELFPRFNLFQFIQAFKKEVGYPPHPQVVTRVVNQLTTTKVKVTNVWAWFSKALAKEMEQFFANQNIKQNETDKHTPTKIGNILSTMTRSE</sequence>